<dbReference type="InterPro" id="IPR018483">
    <property type="entry name" value="Carb_kinase_FGGY_CS"/>
</dbReference>
<keyword evidence="2 4" id="KW-0808">Transferase</keyword>
<dbReference type="GO" id="GO:0046316">
    <property type="term" value="F:gluconokinase activity"/>
    <property type="evidence" value="ECO:0007669"/>
    <property type="project" value="UniProtKB-EC"/>
</dbReference>
<dbReference type="CDD" id="cd07770">
    <property type="entry name" value="ASKHA_NBD_FGGY_GntK"/>
    <property type="match status" value="1"/>
</dbReference>
<dbReference type="PROSITE" id="PS00933">
    <property type="entry name" value="FGGY_KINASES_1"/>
    <property type="match status" value="1"/>
</dbReference>
<dbReference type="InterPro" id="IPR043129">
    <property type="entry name" value="ATPase_NBD"/>
</dbReference>
<organism evidence="7 8">
    <name type="scientific">Alkalicoccobacillus gibsonii</name>
    <dbReference type="NCBI Taxonomy" id="79881"/>
    <lineage>
        <taxon>Bacteria</taxon>
        <taxon>Bacillati</taxon>
        <taxon>Bacillota</taxon>
        <taxon>Bacilli</taxon>
        <taxon>Bacillales</taxon>
        <taxon>Bacillaceae</taxon>
        <taxon>Alkalicoccobacillus</taxon>
    </lineage>
</organism>
<dbReference type="PROSITE" id="PS00445">
    <property type="entry name" value="FGGY_KINASES_2"/>
    <property type="match status" value="1"/>
</dbReference>
<evidence type="ECO:0000259" key="6">
    <source>
        <dbReference type="Pfam" id="PF02782"/>
    </source>
</evidence>
<reference evidence="7 8" key="1">
    <citation type="submission" date="2024-03" db="EMBL/GenBank/DDBJ databases">
        <title>Bacilli Hybrid Assemblies.</title>
        <authorList>
            <person name="Kovac J."/>
        </authorList>
    </citation>
    <scope>NUCLEOTIDE SEQUENCE [LARGE SCALE GENOMIC DNA]</scope>
    <source>
        <strain evidence="7 8">FSL R7-0666</strain>
    </source>
</reference>
<evidence type="ECO:0000259" key="5">
    <source>
        <dbReference type="Pfam" id="PF00370"/>
    </source>
</evidence>
<evidence type="ECO:0000256" key="1">
    <source>
        <dbReference type="ARBA" id="ARBA00009156"/>
    </source>
</evidence>
<protein>
    <submittedName>
        <fullName evidence="7">Gluconokinase</fullName>
        <ecNumber evidence="7">2.7.1.12</ecNumber>
    </submittedName>
</protein>
<dbReference type="EC" id="2.7.1.12" evidence="7"/>
<evidence type="ECO:0000313" key="7">
    <source>
        <dbReference type="EMBL" id="MEN0643554.1"/>
    </source>
</evidence>
<proteinExistence type="inferred from homology"/>
<accession>A0ABU9VI78</accession>
<dbReference type="PANTHER" id="PTHR43095:SF2">
    <property type="entry name" value="GLUCONOKINASE"/>
    <property type="match status" value="1"/>
</dbReference>
<keyword evidence="8" id="KW-1185">Reference proteome</keyword>
<evidence type="ECO:0000256" key="3">
    <source>
        <dbReference type="ARBA" id="ARBA00022777"/>
    </source>
</evidence>
<dbReference type="PIRSF" id="PIRSF000538">
    <property type="entry name" value="GlpK"/>
    <property type="match status" value="1"/>
</dbReference>
<sequence length="519" mass="56730">MSQNLLMLGIDVGTTSAKSMIFNTQGVVVGSSEVSYPTLSPQPAWSEQDPEVILQAVKGSIKQAVASSGLAPNKIAAAGFSTAMHSLLAVTKDGKAITNSIIWSDNRSSEQVRKLKQTKEASAFYMRTGTPIHTMSPLSKLLWMREHTPNVFNDAYKFISIKEYIWFHLFGEFVVDYSIASATGLFHLEKNEWDLDILSSIGLPIDKLSPLVPVTYKKELPYTSLADELGVSQAMPFVIGASDGVLANVGAGAGASDKTIITIGTSGAIRRTVDKPITDPLQRTFCYALTENKWVIGGATNNGGNAFRWFRDEWSKGKSSGGDEPVTEDLYEYLLHLASTSPAGARGLVFMPFLNGERAPYWNPDARAGYIGIANHHTQADFTRALLEGVIFSIYSVGTALQELGGPIKEIRASGGFARSELWLQILADVFGHTIEIPASYHASAFGAGIIALIGGGQLDHLEESDRWTDVTQMIEPDLTTHQTYAQIFEIYQSIYLALEKPFQQLADIQKTHIHQPYE</sequence>
<dbReference type="PANTHER" id="PTHR43095">
    <property type="entry name" value="SUGAR KINASE"/>
    <property type="match status" value="1"/>
</dbReference>
<evidence type="ECO:0000256" key="2">
    <source>
        <dbReference type="ARBA" id="ARBA00022679"/>
    </source>
</evidence>
<dbReference type="InterPro" id="IPR050406">
    <property type="entry name" value="FGGY_Carb_Kinase"/>
</dbReference>
<dbReference type="InterPro" id="IPR018484">
    <property type="entry name" value="FGGY_N"/>
</dbReference>
<dbReference type="InterPro" id="IPR000577">
    <property type="entry name" value="Carb_kinase_FGGY"/>
</dbReference>
<dbReference type="InterPro" id="IPR018485">
    <property type="entry name" value="FGGY_C"/>
</dbReference>
<gene>
    <name evidence="7" type="ORF">MKY91_10390</name>
</gene>
<dbReference type="RefSeq" id="WP_343130461.1">
    <property type="nucleotide sequence ID" value="NZ_JBCITK010000001.1"/>
</dbReference>
<dbReference type="EMBL" id="JBCITK010000001">
    <property type="protein sequence ID" value="MEN0643554.1"/>
    <property type="molecule type" value="Genomic_DNA"/>
</dbReference>
<evidence type="ECO:0000256" key="4">
    <source>
        <dbReference type="RuleBase" id="RU003733"/>
    </source>
</evidence>
<dbReference type="SUPFAM" id="SSF53067">
    <property type="entry name" value="Actin-like ATPase domain"/>
    <property type="match status" value="2"/>
</dbReference>
<comment type="caution">
    <text evidence="7">The sequence shown here is derived from an EMBL/GenBank/DDBJ whole genome shotgun (WGS) entry which is preliminary data.</text>
</comment>
<comment type="similarity">
    <text evidence="1 4">Belongs to the FGGY kinase family.</text>
</comment>
<dbReference type="Proteomes" id="UP001418796">
    <property type="component" value="Unassembled WGS sequence"/>
</dbReference>
<evidence type="ECO:0000313" key="8">
    <source>
        <dbReference type="Proteomes" id="UP001418796"/>
    </source>
</evidence>
<feature type="domain" description="Carbohydrate kinase FGGY N-terminal" evidence="5">
    <location>
        <begin position="6"/>
        <end position="250"/>
    </location>
</feature>
<keyword evidence="3 4" id="KW-0418">Kinase</keyword>
<feature type="domain" description="Carbohydrate kinase FGGY C-terminal" evidence="6">
    <location>
        <begin position="261"/>
        <end position="454"/>
    </location>
</feature>
<dbReference type="Gene3D" id="3.30.420.40">
    <property type="match status" value="2"/>
</dbReference>
<dbReference type="Pfam" id="PF02782">
    <property type="entry name" value="FGGY_C"/>
    <property type="match status" value="1"/>
</dbReference>
<dbReference type="Pfam" id="PF00370">
    <property type="entry name" value="FGGY_N"/>
    <property type="match status" value="1"/>
</dbReference>
<name>A0ABU9VI78_9BACI</name>